<sequence>MAGVLAFGLMAQPAQAALTFSFNYLNPGEGFDEPAVGLDRKAALNEAAGMLGAYFSNYTANLTYDVTSYSINKDTLASAGSGQFSVPGSFQETVVQTKILTNGATDGNGADADGIVNWNFFYNWGLTDNVAANAYDFKKVAIHELLHSFGFAGNINDGGVDNEGIAPGNQGSWATFDNFLTDASGNRLIDTNGVFDSTKVAVLTGGSGSVLFNGANAVAANGGAGVNIFAPTTWTVGSSASHLDDDTAALAELLMASTVSTGLKTREISAIELGILKDIGYTQVAAPAAVPVPSAVWLMLSGLMGVFGVNRQRKPA</sequence>
<gene>
    <name evidence="2" type="ORF">A1353_07095</name>
</gene>
<evidence type="ECO:0000313" key="2">
    <source>
        <dbReference type="EMBL" id="OAI07441.1"/>
    </source>
</evidence>
<dbReference type="AlphaFoldDB" id="A0A177MP57"/>
<proteinExistence type="predicted"/>
<name>A0A177MP57_METMH</name>
<organism evidence="2 3">
    <name type="scientific">Methylomonas methanica</name>
    <dbReference type="NCBI Taxonomy" id="421"/>
    <lineage>
        <taxon>Bacteria</taxon>
        <taxon>Pseudomonadati</taxon>
        <taxon>Pseudomonadota</taxon>
        <taxon>Gammaproteobacteria</taxon>
        <taxon>Methylococcales</taxon>
        <taxon>Methylococcaceae</taxon>
        <taxon>Methylomonas</taxon>
    </lineage>
</organism>
<dbReference type="Proteomes" id="UP000077763">
    <property type="component" value="Unassembled WGS sequence"/>
</dbReference>
<feature type="signal peptide" evidence="1">
    <location>
        <begin position="1"/>
        <end position="16"/>
    </location>
</feature>
<evidence type="ECO:0000256" key="1">
    <source>
        <dbReference type="SAM" id="SignalP"/>
    </source>
</evidence>
<reference evidence="2 3" key="1">
    <citation type="submission" date="2016-03" db="EMBL/GenBank/DDBJ databases">
        <authorList>
            <person name="Ploux O."/>
        </authorList>
    </citation>
    <scope>NUCLEOTIDE SEQUENCE [LARGE SCALE GENOMIC DNA]</scope>
    <source>
        <strain evidence="2 3">R-45371</strain>
    </source>
</reference>
<protein>
    <submittedName>
        <fullName evidence="2">Uncharacterized protein</fullName>
    </submittedName>
</protein>
<evidence type="ECO:0000313" key="3">
    <source>
        <dbReference type="Proteomes" id="UP000077763"/>
    </source>
</evidence>
<feature type="chain" id="PRO_5008068301" evidence="1">
    <location>
        <begin position="17"/>
        <end position="316"/>
    </location>
</feature>
<comment type="caution">
    <text evidence="2">The sequence shown here is derived from an EMBL/GenBank/DDBJ whole genome shotgun (WGS) entry which is preliminary data.</text>
</comment>
<accession>A0A177MP57</accession>
<keyword evidence="1" id="KW-0732">Signal</keyword>
<dbReference type="EMBL" id="LUUH01000028">
    <property type="protein sequence ID" value="OAI07441.1"/>
    <property type="molecule type" value="Genomic_DNA"/>
</dbReference>